<dbReference type="Pfam" id="PF17783">
    <property type="entry name" value="WHD_CvfB"/>
    <property type="match status" value="1"/>
</dbReference>
<dbReference type="PIRSF" id="PIRSF012524">
    <property type="entry name" value="YitL_S1"/>
    <property type="match status" value="1"/>
</dbReference>
<dbReference type="AlphaFoldDB" id="A0A5C1Q7G9"/>
<dbReference type="GO" id="GO:0003676">
    <property type="term" value="F:nucleic acid binding"/>
    <property type="evidence" value="ECO:0007669"/>
    <property type="project" value="InterPro"/>
</dbReference>
<feature type="domain" description="S1 motif" evidence="2">
    <location>
        <begin position="3"/>
        <end position="67"/>
    </location>
</feature>
<evidence type="ECO:0000259" key="2">
    <source>
        <dbReference type="SMART" id="SM00316"/>
    </source>
</evidence>
<reference evidence="3 4" key="1">
    <citation type="submission" date="2019-02" db="EMBL/GenBank/DDBJ databases">
        <authorList>
            <person name="Fomenkov A."/>
            <person name="Dubinina G."/>
            <person name="Grabovich M."/>
            <person name="Vincze T."/>
            <person name="Roberts R.J."/>
        </authorList>
    </citation>
    <scope>NUCLEOTIDE SEQUENCE [LARGE SCALE GENOMIC DNA]</scope>
    <source>
        <strain evidence="3 4">P</strain>
    </source>
</reference>
<evidence type="ECO:0000313" key="3">
    <source>
        <dbReference type="EMBL" id="QEN03975.1"/>
    </source>
</evidence>
<dbReference type="Proteomes" id="UP000323824">
    <property type="component" value="Chromosome"/>
</dbReference>
<dbReference type="PANTHER" id="PTHR37296:SF1">
    <property type="entry name" value="CONSERVED VIRULENCE FACTOR B"/>
    <property type="match status" value="1"/>
</dbReference>
<sequence length="277" mass="31912">MIKIGRYNNLKISRVVDMGLFLTDSENSEVLLPNKYCPIDYKVGDEINVFIHLDRSDRVVATNLSPKIKLYEFGFLRVESVTDAGAFLDWGMDKHLYLPKSESRDGVEVGQWHIVYMLQDDKTEKLYASRKVERYLQNDDLTVKEGEEVDLLIYQDAGFGLSVIINNQHKGMVYNNENFKPLSIGDRVKGWIKTVRDDNKLDVSLQPIGYKNYIDPNNKLILEEIERHGGFIQLNDKSKPEEIYETFGISKKLFKKSVGSLLKNRQIILEDNGIKTV</sequence>
<dbReference type="InterPro" id="IPR039566">
    <property type="entry name" value="CvfB_S1_st"/>
</dbReference>
<dbReference type="Gene3D" id="2.40.50.140">
    <property type="entry name" value="Nucleic acid-binding proteins"/>
    <property type="match status" value="2"/>
</dbReference>
<comment type="similarity">
    <text evidence="1">Belongs to the CvfB family.</text>
</comment>
<dbReference type="Gene3D" id="1.10.10.10">
    <property type="entry name" value="Winged helix-like DNA-binding domain superfamily/Winged helix DNA-binding domain"/>
    <property type="match status" value="1"/>
</dbReference>
<dbReference type="InterPro" id="IPR014464">
    <property type="entry name" value="CvfB_fam"/>
</dbReference>
<feature type="domain" description="S1 motif" evidence="2">
    <location>
        <begin position="69"/>
        <end position="131"/>
    </location>
</feature>
<evidence type="ECO:0000313" key="4">
    <source>
        <dbReference type="Proteomes" id="UP000323824"/>
    </source>
</evidence>
<feature type="domain" description="S1 motif" evidence="2">
    <location>
        <begin position="144"/>
        <end position="206"/>
    </location>
</feature>
<dbReference type="KEGG" id="sper:EW093_04420"/>
<accession>A0A5C1Q7G9</accession>
<name>A0A5C1Q7G9_9SPIO</name>
<dbReference type="SMART" id="SM00316">
    <property type="entry name" value="S1"/>
    <property type="match status" value="3"/>
</dbReference>
<protein>
    <submittedName>
        <fullName evidence="3">GntR family transcriptional regulator</fullName>
    </submittedName>
</protein>
<dbReference type="InterPro" id="IPR036388">
    <property type="entry name" value="WH-like_DNA-bd_sf"/>
</dbReference>
<dbReference type="OrthoDB" id="9801597at2"/>
<dbReference type="PANTHER" id="PTHR37296">
    <property type="entry name" value="CONSERVED VIRULENCE FACTOR B"/>
    <property type="match status" value="1"/>
</dbReference>
<organism evidence="3 4">
    <name type="scientific">Thiospirochaeta perfilievii</name>
    <dbReference type="NCBI Taxonomy" id="252967"/>
    <lineage>
        <taxon>Bacteria</taxon>
        <taxon>Pseudomonadati</taxon>
        <taxon>Spirochaetota</taxon>
        <taxon>Spirochaetia</taxon>
        <taxon>Spirochaetales</taxon>
        <taxon>Spirochaetaceae</taxon>
        <taxon>Thiospirochaeta</taxon>
    </lineage>
</organism>
<keyword evidence="4" id="KW-1185">Reference proteome</keyword>
<proteinExistence type="inferred from homology"/>
<dbReference type="RefSeq" id="WP_149567232.1">
    <property type="nucleotide sequence ID" value="NZ_CP035807.1"/>
</dbReference>
<dbReference type="EMBL" id="CP035807">
    <property type="protein sequence ID" value="QEN03975.1"/>
    <property type="molecule type" value="Genomic_DNA"/>
</dbReference>
<dbReference type="InterPro" id="IPR012340">
    <property type="entry name" value="NA-bd_OB-fold"/>
</dbReference>
<dbReference type="InterPro" id="IPR003029">
    <property type="entry name" value="S1_domain"/>
</dbReference>
<evidence type="ECO:0000256" key="1">
    <source>
        <dbReference type="PIRNR" id="PIRNR012524"/>
    </source>
</evidence>
<gene>
    <name evidence="3" type="ORF">EW093_04420</name>
</gene>
<dbReference type="InterPro" id="IPR040764">
    <property type="entry name" value="CvfB_WH"/>
</dbReference>
<reference evidence="3 4" key="2">
    <citation type="submission" date="2019-09" db="EMBL/GenBank/DDBJ databases">
        <title>Complete Genome Sequence and Methylome Analysis of free living Spirochaetas.</title>
        <authorList>
            <person name="Leshcheva N."/>
            <person name="Mikheeva N."/>
        </authorList>
    </citation>
    <scope>NUCLEOTIDE SEQUENCE [LARGE SCALE GENOMIC DNA]</scope>
    <source>
        <strain evidence="3 4">P</strain>
    </source>
</reference>
<dbReference type="Pfam" id="PF13509">
    <property type="entry name" value="S1_2"/>
    <property type="match status" value="1"/>
</dbReference>